<dbReference type="SUPFAM" id="SSF52540">
    <property type="entry name" value="P-loop containing nucleoside triphosphate hydrolases"/>
    <property type="match status" value="1"/>
</dbReference>
<dbReference type="Pfam" id="PF00400">
    <property type="entry name" value="WD40"/>
    <property type="match status" value="5"/>
</dbReference>
<dbReference type="InterPro" id="IPR056884">
    <property type="entry name" value="NPHP3-like_N"/>
</dbReference>
<feature type="repeat" description="WD" evidence="3">
    <location>
        <begin position="619"/>
        <end position="650"/>
    </location>
</feature>
<evidence type="ECO:0000256" key="3">
    <source>
        <dbReference type="PROSITE-ProRule" id="PRU00221"/>
    </source>
</evidence>
<dbReference type="PROSITE" id="PS50837">
    <property type="entry name" value="NACHT"/>
    <property type="match status" value="1"/>
</dbReference>
<dbReference type="Gene3D" id="2.130.10.10">
    <property type="entry name" value="YVTN repeat-like/Quinoprotein amine dehydrogenase"/>
    <property type="match status" value="2"/>
</dbReference>
<dbReference type="Proteomes" id="UP000639643">
    <property type="component" value="Unassembled WGS sequence"/>
</dbReference>
<dbReference type="SUPFAM" id="SSF50978">
    <property type="entry name" value="WD40 repeat-like"/>
    <property type="match status" value="1"/>
</dbReference>
<dbReference type="PROSITE" id="PS00678">
    <property type="entry name" value="WD_REPEATS_1"/>
    <property type="match status" value="2"/>
</dbReference>
<dbReference type="InterPro" id="IPR001680">
    <property type="entry name" value="WD40_rpt"/>
</dbReference>
<dbReference type="PRINTS" id="PR00320">
    <property type="entry name" value="GPROTEINBRPT"/>
</dbReference>
<sequence>MLSDPRFDKDRIIRTNGHLLKDSYLWVLGNETFQRWRADEGGRLLWVRGDPGKGKTMLLCGIIEELQKEDPGSRLVYFFCQATDAKLNTATAVLRGLLYLMIKDEPDLIKNLRETYHGRQLFEDSNGWDVLCSMVTFVLTTGSSRGSTVIIDALDECTEDRANLLEFIVRLRSTSSRVIVSSRNWPMIERGLAPAAHKADHLSLELNEHAISAAVVAFIKHTVDQLATTHEYDMGTRDLVYDYLVEKASNTFLWAALACRQLTDINLDNWNVQSKLKEFPAGLDELYARMLDQVTSSKVNVDLFSQILAITLTVFRPVELSELKHLLGPLGDNIKNARLLEKAVMQCGSFLTVRDNVVYFVHQSAKEYLTERASDTIIPRGNAYEHSLLCSNSLEAISTLLRRDIHNLKVSGALASELQGPIAELVPLQYSCRYWIDHFCLTKPKKGRQIAEVERFFRQNFLHWLEAMSLLRSVFESIRCIANLSRKLQGCKEYSHLVPLVQDASRLIRYHRQGIENAPLQVYHSALIFSPTNSIIKELYQREELEWVAAKPLVKEAWGPLLQTFGPHSNGRSHALSLTFSPDGNTIASASNEIIKLWDAMTGQCLRSIRFHGVYSPLVIFSPDKATIASVSEKNSIQLWNVETGQLLRELEGHLGEVDAIDYSEDGLQLVSASRDRSMRLWNAKTGQCVSSFSGHRTGVKCAVFSPNGQIIASASRGIGCMLQVWSVTKGHCLETMQTNSQSEAKSMVFLQDGNTLVVAYEDGGVQVWEISSARCLRVFHQNFYCAVHACPEKRLIASDGRADNLIKLWDIDTGREVGTIDDTPGDVVMLMFSPDGTRLATASHDCNIRLWDLTTLPRTQLADSTIVPGFKSNGLISMILGESSLMRKRKGTVLSSLHAALHQIVLVN</sequence>
<dbReference type="SMART" id="SM00320">
    <property type="entry name" value="WD40"/>
    <property type="match status" value="7"/>
</dbReference>
<evidence type="ECO:0000259" key="4">
    <source>
        <dbReference type="PROSITE" id="PS50837"/>
    </source>
</evidence>
<keyword evidence="1 3" id="KW-0853">WD repeat</keyword>
<feature type="domain" description="NACHT" evidence="4">
    <location>
        <begin position="43"/>
        <end position="183"/>
    </location>
</feature>
<dbReference type="Gene3D" id="3.40.50.300">
    <property type="entry name" value="P-loop containing nucleotide triphosphate hydrolases"/>
    <property type="match status" value="1"/>
</dbReference>
<evidence type="ECO:0000313" key="5">
    <source>
        <dbReference type="EMBL" id="KAF6825135.1"/>
    </source>
</evidence>
<organism evidence="5 6">
    <name type="scientific">Colletotrichum musicola</name>
    <dbReference type="NCBI Taxonomy" id="2175873"/>
    <lineage>
        <taxon>Eukaryota</taxon>
        <taxon>Fungi</taxon>
        <taxon>Dikarya</taxon>
        <taxon>Ascomycota</taxon>
        <taxon>Pezizomycotina</taxon>
        <taxon>Sordariomycetes</taxon>
        <taxon>Hypocreomycetidae</taxon>
        <taxon>Glomerellales</taxon>
        <taxon>Glomerellaceae</taxon>
        <taxon>Colletotrichum</taxon>
        <taxon>Colletotrichum orchidearum species complex</taxon>
    </lineage>
</organism>
<gene>
    <name evidence="5" type="ORF">CMUS01_09938</name>
</gene>
<keyword evidence="2" id="KW-0677">Repeat</keyword>
<name>A0A8H6K616_9PEZI</name>
<dbReference type="EMBL" id="WIGM01000440">
    <property type="protein sequence ID" value="KAF6825135.1"/>
    <property type="molecule type" value="Genomic_DNA"/>
</dbReference>
<dbReference type="PROSITE" id="PS50082">
    <property type="entry name" value="WD_REPEATS_2"/>
    <property type="match status" value="4"/>
</dbReference>
<evidence type="ECO:0000313" key="6">
    <source>
        <dbReference type="Proteomes" id="UP000639643"/>
    </source>
</evidence>
<dbReference type="OrthoDB" id="538223at2759"/>
<dbReference type="PANTHER" id="PTHR10039:SF14">
    <property type="entry name" value="NACHT DOMAIN-CONTAINING PROTEIN"/>
    <property type="match status" value="1"/>
</dbReference>
<dbReference type="Pfam" id="PF24883">
    <property type="entry name" value="NPHP3_N"/>
    <property type="match status" value="1"/>
</dbReference>
<feature type="repeat" description="WD" evidence="3">
    <location>
        <begin position="651"/>
        <end position="692"/>
    </location>
</feature>
<dbReference type="InterPro" id="IPR036322">
    <property type="entry name" value="WD40_repeat_dom_sf"/>
</dbReference>
<evidence type="ECO:0000256" key="2">
    <source>
        <dbReference type="ARBA" id="ARBA00022737"/>
    </source>
</evidence>
<dbReference type="InterPro" id="IPR007111">
    <property type="entry name" value="NACHT_NTPase"/>
</dbReference>
<feature type="repeat" description="WD" evidence="3">
    <location>
        <begin position="821"/>
        <end position="862"/>
    </location>
</feature>
<dbReference type="InterPro" id="IPR027417">
    <property type="entry name" value="P-loop_NTPase"/>
</dbReference>
<keyword evidence="6" id="KW-1185">Reference proteome</keyword>
<protein>
    <submittedName>
        <fullName evidence="5">Vegetative incompatibility protein HET-E-1</fullName>
    </submittedName>
</protein>
<evidence type="ECO:0000256" key="1">
    <source>
        <dbReference type="ARBA" id="ARBA00022574"/>
    </source>
</evidence>
<proteinExistence type="predicted"/>
<accession>A0A8H6K616</accession>
<reference evidence="5" key="1">
    <citation type="journal article" date="2020" name="Phytopathology">
        <title>Genome Sequence Resources of Colletotrichum truncatum, C. plurivorum, C. musicola, and C. sojae: Four Species Pathogenic to Soybean (Glycine max).</title>
        <authorList>
            <person name="Rogerio F."/>
            <person name="Boufleur T.R."/>
            <person name="Ciampi-Guillardi M."/>
            <person name="Sukno S.A."/>
            <person name="Thon M.R."/>
            <person name="Massola Junior N.S."/>
            <person name="Baroncelli R."/>
        </authorList>
    </citation>
    <scope>NUCLEOTIDE SEQUENCE</scope>
    <source>
        <strain evidence="5">LFN0074</strain>
    </source>
</reference>
<dbReference type="InterPro" id="IPR020472">
    <property type="entry name" value="WD40_PAC1"/>
</dbReference>
<dbReference type="CDD" id="cd00200">
    <property type="entry name" value="WD40"/>
    <property type="match status" value="1"/>
</dbReference>
<dbReference type="PROSITE" id="PS50294">
    <property type="entry name" value="WD_REPEATS_REGION"/>
    <property type="match status" value="2"/>
</dbReference>
<comment type="caution">
    <text evidence="5">The sequence shown here is derived from an EMBL/GenBank/DDBJ whole genome shotgun (WGS) entry which is preliminary data.</text>
</comment>
<dbReference type="InterPro" id="IPR015943">
    <property type="entry name" value="WD40/YVTN_repeat-like_dom_sf"/>
</dbReference>
<dbReference type="PANTHER" id="PTHR10039">
    <property type="entry name" value="AMELOGENIN"/>
    <property type="match status" value="1"/>
</dbReference>
<feature type="repeat" description="WD" evidence="3">
    <location>
        <begin position="738"/>
        <end position="779"/>
    </location>
</feature>
<dbReference type="InterPro" id="IPR019775">
    <property type="entry name" value="WD40_repeat_CS"/>
</dbReference>
<dbReference type="AlphaFoldDB" id="A0A8H6K616"/>